<evidence type="ECO:0000313" key="1">
    <source>
        <dbReference type="EMBL" id="RGJ91240.1"/>
    </source>
</evidence>
<dbReference type="AlphaFoldDB" id="A0A3E4JUP9"/>
<dbReference type="Proteomes" id="UP000260640">
    <property type="component" value="Unassembled WGS sequence"/>
</dbReference>
<reference evidence="1 2" key="1">
    <citation type="submission" date="2018-08" db="EMBL/GenBank/DDBJ databases">
        <title>A genome reference for cultivated species of the human gut microbiota.</title>
        <authorList>
            <person name="Zou Y."/>
            <person name="Xue W."/>
            <person name="Luo G."/>
        </authorList>
    </citation>
    <scope>NUCLEOTIDE SEQUENCE [LARGE SCALE GENOMIC DNA]</scope>
    <source>
        <strain evidence="1 2">TM05-16</strain>
    </source>
</reference>
<protein>
    <submittedName>
        <fullName evidence="1">Uncharacterized protein</fullName>
    </submittedName>
</protein>
<dbReference type="RefSeq" id="WP_005807091.1">
    <property type="nucleotide sequence ID" value="NZ_QRTU01000025.1"/>
</dbReference>
<sequence length="130" mass="16223">MNVQEQIKEWYQDRRFVNYVNMRVQEEIRHVSEQRPDQKYKELDDAFDLDDRYFVPLTTYLTYRLQLAKLQKNRSKRRRGIWWVFVQIVILRLYTEITTKEFEKLQKESYGAIIPMLHNEYVMKLNRIRQ</sequence>
<organism evidence="1 2">
    <name type="scientific">Phocaeicola vulgatus</name>
    <name type="common">Bacteroides vulgatus</name>
    <dbReference type="NCBI Taxonomy" id="821"/>
    <lineage>
        <taxon>Bacteria</taxon>
        <taxon>Pseudomonadati</taxon>
        <taxon>Bacteroidota</taxon>
        <taxon>Bacteroidia</taxon>
        <taxon>Bacteroidales</taxon>
        <taxon>Bacteroidaceae</taxon>
        <taxon>Phocaeicola</taxon>
    </lineage>
</organism>
<dbReference type="EMBL" id="QSPP01000005">
    <property type="protein sequence ID" value="RGJ91240.1"/>
    <property type="molecule type" value="Genomic_DNA"/>
</dbReference>
<evidence type="ECO:0000313" key="2">
    <source>
        <dbReference type="Proteomes" id="UP000260640"/>
    </source>
</evidence>
<comment type="caution">
    <text evidence="1">The sequence shown here is derived from an EMBL/GenBank/DDBJ whole genome shotgun (WGS) entry which is preliminary data.</text>
</comment>
<gene>
    <name evidence="1" type="ORF">DXD46_03595</name>
</gene>
<accession>A0A3E4JUP9</accession>
<proteinExistence type="predicted"/>
<name>A0A3E4JUP9_PHOVU</name>